<evidence type="ECO:0000256" key="1">
    <source>
        <dbReference type="SAM" id="MobiDB-lite"/>
    </source>
</evidence>
<keyword evidence="2" id="KW-1133">Transmembrane helix</keyword>
<proteinExistence type="predicted"/>
<accession>A0ABS1SQB5</accession>
<feature type="transmembrane region" description="Helical" evidence="2">
    <location>
        <begin position="47"/>
        <end position="64"/>
    </location>
</feature>
<evidence type="ECO:0000313" key="4">
    <source>
        <dbReference type="Proteomes" id="UP001646141"/>
    </source>
</evidence>
<feature type="transmembrane region" description="Helical" evidence="2">
    <location>
        <begin position="12"/>
        <end position="35"/>
    </location>
</feature>
<comment type="caution">
    <text evidence="3">The sequence shown here is derived from an EMBL/GenBank/DDBJ whole genome shotgun (WGS) entry which is preliminary data.</text>
</comment>
<keyword evidence="2" id="KW-0812">Transmembrane</keyword>
<feature type="region of interest" description="Disordered" evidence="1">
    <location>
        <begin position="171"/>
        <end position="199"/>
    </location>
</feature>
<sequence>MAKKPPRTWTLVASLGVPLAIVGISAMAISYATLIDVARVNGLPLPELFPVLVDVGTVATMIAAAQFRMRGVPGRWLAYSTFVLLSGVSIVANATHAWRAADLTLTSPWAAAVLASTPPAALLAITHLVMMLVPDERERTKLQAQRERSGLKTHRADSSRGFASPLHAEVLTQGQSEQSPMTTASESPDWHKMSHTKPTTNVSAEKFEHIRDETRQRVLRYLAEYGQRPTGKDVGEWLGGKSPKTGQRFLKQMEQTGDLDGEDSRPLKAA</sequence>
<feature type="transmembrane region" description="Helical" evidence="2">
    <location>
        <begin position="109"/>
        <end position="133"/>
    </location>
</feature>
<protein>
    <recommendedName>
        <fullName evidence="5">DUF2637 domain-containing protein</fullName>
    </recommendedName>
</protein>
<keyword evidence="4" id="KW-1185">Reference proteome</keyword>
<feature type="region of interest" description="Disordered" evidence="1">
    <location>
        <begin position="230"/>
        <end position="270"/>
    </location>
</feature>
<organism evidence="3 4">
    <name type="scientific">Leucobacter chromiireducens subsp. chromiireducens</name>
    <dbReference type="NCBI Taxonomy" id="660067"/>
    <lineage>
        <taxon>Bacteria</taxon>
        <taxon>Bacillati</taxon>
        <taxon>Actinomycetota</taxon>
        <taxon>Actinomycetes</taxon>
        <taxon>Micrococcales</taxon>
        <taxon>Microbacteriaceae</taxon>
        <taxon>Leucobacter</taxon>
    </lineage>
</organism>
<dbReference type="RefSeq" id="WP_202382453.1">
    <property type="nucleotide sequence ID" value="NZ_QYAD01000003.1"/>
</dbReference>
<evidence type="ECO:0008006" key="5">
    <source>
        <dbReference type="Google" id="ProtNLM"/>
    </source>
</evidence>
<dbReference type="Pfam" id="PF10935">
    <property type="entry name" value="DUF2637"/>
    <property type="match status" value="1"/>
</dbReference>
<dbReference type="EMBL" id="QYAD01000003">
    <property type="protein sequence ID" value="MBL3690358.1"/>
    <property type="molecule type" value="Genomic_DNA"/>
</dbReference>
<evidence type="ECO:0000256" key="2">
    <source>
        <dbReference type="SAM" id="Phobius"/>
    </source>
</evidence>
<feature type="compositionally biased region" description="Polar residues" evidence="1">
    <location>
        <begin position="172"/>
        <end position="186"/>
    </location>
</feature>
<dbReference type="InterPro" id="IPR021235">
    <property type="entry name" value="DUF2637"/>
</dbReference>
<feature type="transmembrane region" description="Helical" evidence="2">
    <location>
        <begin position="76"/>
        <end position="97"/>
    </location>
</feature>
<evidence type="ECO:0000313" key="3">
    <source>
        <dbReference type="EMBL" id="MBL3690358.1"/>
    </source>
</evidence>
<keyword evidence="2" id="KW-0472">Membrane</keyword>
<dbReference type="Proteomes" id="UP001646141">
    <property type="component" value="Unassembled WGS sequence"/>
</dbReference>
<reference evidence="3 4" key="1">
    <citation type="submission" date="2018-09" db="EMBL/GenBank/DDBJ databases">
        <title>Comparative genomics of Leucobacter spp.</title>
        <authorList>
            <person name="Reis A.C."/>
            <person name="Kolvenbach B.A."/>
            <person name="Corvini P.F.X."/>
            <person name="Nunes O.C."/>
        </authorList>
    </citation>
    <scope>NUCLEOTIDE SEQUENCE [LARGE SCALE GENOMIC DNA]</scope>
    <source>
        <strain evidence="3 4">L-1</strain>
    </source>
</reference>
<name>A0ABS1SQB5_9MICO</name>
<gene>
    <name evidence="3" type="ORF">D3226_10350</name>
</gene>